<dbReference type="NCBIfam" id="NF037995">
    <property type="entry name" value="TRAP_S1"/>
    <property type="match status" value="1"/>
</dbReference>
<evidence type="ECO:0000313" key="4">
    <source>
        <dbReference type="EMBL" id="MBD1383272.1"/>
    </source>
</evidence>
<dbReference type="PANTHER" id="PTHR33376">
    <property type="match status" value="1"/>
</dbReference>
<dbReference type="SUPFAM" id="SSF53850">
    <property type="entry name" value="Periplasmic binding protein-like II"/>
    <property type="match status" value="1"/>
</dbReference>
<comment type="caution">
    <text evidence="4">The sequence shown here is derived from an EMBL/GenBank/DDBJ whole genome shotgun (WGS) entry which is preliminary data.</text>
</comment>
<dbReference type="Gene3D" id="3.40.190.170">
    <property type="entry name" value="Bacterial extracellular solute-binding protein, family 7"/>
    <property type="match status" value="1"/>
</dbReference>
<keyword evidence="1 3" id="KW-0732">Signal</keyword>
<evidence type="ECO:0000256" key="3">
    <source>
        <dbReference type="SAM" id="SignalP"/>
    </source>
</evidence>
<evidence type="ECO:0000313" key="5">
    <source>
        <dbReference type="Proteomes" id="UP000626844"/>
    </source>
</evidence>
<dbReference type="InterPro" id="IPR004682">
    <property type="entry name" value="TRAP_DctP"/>
</dbReference>
<dbReference type="Proteomes" id="UP000626844">
    <property type="component" value="Unassembled WGS sequence"/>
</dbReference>
<gene>
    <name evidence="4" type="ORF">IC621_24090</name>
</gene>
<feature type="compositionally biased region" description="Basic and acidic residues" evidence="2">
    <location>
        <begin position="34"/>
        <end position="45"/>
    </location>
</feature>
<keyword evidence="5" id="KW-1185">Reference proteome</keyword>
<name>A0A926NFE7_9BACI</name>
<dbReference type="GO" id="GO:0055085">
    <property type="term" value="P:transmembrane transport"/>
    <property type="evidence" value="ECO:0007669"/>
    <property type="project" value="InterPro"/>
</dbReference>
<evidence type="ECO:0000256" key="1">
    <source>
        <dbReference type="ARBA" id="ARBA00022729"/>
    </source>
</evidence>
<reference evidence="4" key="1">
    <citation type="submission" date="2020-09" db="EMBL/GenBank/DDBJ databases">
        <title>A novel bacterium of genus Bacillus, isolated from South China Sea.</title>
        <authorList>
            <person name="Huang H."/>
            <person name="Mo K."/>
            <person name="Hu Y."/>
        </authorList>
    </citation>
    <scope>NUCLEOTIDE SEQUENCE</scope>
    <source>
        <strain evidence="4">IB182487</strain>
    </source>
</reference>
<dbReference type="EMBL" id="JACXAI010000049">
    <property type="protein sequence ID" value="MBD1383272.1"/>
    <property type="molecule type" value="Genomic_DNA"/>
</dbReference>
<dbReference type="RefSeq" id="WP_191162280.1">
    <property type="nucleotide sequence ID" value="NZ_JACXAI010000049.1"/>
</dbReference>
<dbReference type="PANTHER" id="PTHR33376:SF3">
    <property type="entry name" value="C4-DICARBOXYLATE-BINDING PROTEIN"/>
    <property type="match status" value="1"/>
</dbReference>
<protein>
    <submittedName>
        <fullName evidence="4">C4-dicarboxylate TRAP transporter substrate-binding protein</fullName>
    </submittedName>
</protein>
<evidence type="ECO:0000256" key="2">
    <source>
        <dbReference type="SAM" id="MobiDB-lite"/>
    </source>
</evidence>
<dbReference type="InterPro" id="IPR038404">
    <property type="entry name" value="TRAP_DctP_sf"/>
</dbReference>
<feature type="region of interest" description="Disordered" evidence="2">
    <location>
        <begin position="26"/>
        <end position="45"/>
    </location>
</feature>
<dbReference type="AlphaFoldDB" id="A0A926NFE7"/>
<dbReference type="GO" id="GO:0030288">
    <property type="term" value="C:outer membrane-bounded periplasmic space"/>
    <property type="evidence" value="ECO:0007669"/>
    <property type="project" value="InterPro"/>
</dbReference>
<sequence>MKFKKILSLLIFTFILSSILVACNSGTTNSSGESNEKEGSPTDSEEKITINIAYGNQPGEPIDQLAKKWKELAEQKSNGKLELKLYPSSQLGSEKDVVEQAMMGNNVVILTGYDFLMDYVPDVGILTAPYLTDSFEDLFYLTTTDWYKDLVSQLNGQGIDIVTTNTIYGKRHLMTTTPVTKPEDLKGLKIRVPNNHVYIKSFEALGATPTPLPLADLYTSLQQGLVDGAENPLPVLLGSKTNEVAKHLSLTEHTKIISPWITGTSFIKTLPEEMATILKETGDEAGEYAKGIVEEESEKVLAQFKEEGIEVHEVDLAPFKEQAKSVYDGFPNWSPNLHQTVQEILEER</sequence>
<dbReference type="PIRSF" id="PIRSF006470">
    <property type="entry name" value="DctB"/>
    <property type="match status" value="1"/>
</dbReference>
<dbReference type="InterPro" id="IPR018389">
    <property type="entry name" value="DctP_fam"/>
</dbReference>
<accession>A0A926NFE7</accession>
<feature type="signal peptide" evidence="3">
    <location>
        <begin position="1"/>
        <end position="22"/>
    </location>
</feature>
<dbReference type="CDD" id="cd13669">
    <property type="entry name" value="PBP2_TRAP_TM0322_like"/>
    <property type="match status" value="1"/>
</dbReference>
<dbReference type="Pfam" id="PF03480">
    <property type="entry name" value="DctP"/>
    <property type="match status" value="1"/>
</dbReference>
<organism evidence="4 5">
    <name type="scientific">Metabacillus arenae</name>
    <dbReference type="NCBI Taxonomy" id="2771434"/>
    <lineage>
        <taxon>Bacteria</taxon>
        <taxon>Bacillati</taxon>
        <taxon>Bacillota</taxon>
        <taxon>Bacilli</taxon>
        <taxon>Bacillales</taxon>
        <taxon>Bacillaceae</taxon>
        <taxon>Metabacillus</taxon>
    </lineage>
</organism>
<dbReference type="NCBIfam" id="TIGR00787">
    <property type="entry name" value="dctP"/>
    <property type="match status" value="1"/>
</dbReference>
<feature type="chain" id="PRO_5039681364" evidence="3">
    <location>
        <begin position="23"/>
        <end position="348"/>
    </location>
</feature>
<dbReference type="PROSITE" id="PS51257">
    <property type="entry name" value="PROKAR_LIPOPROTEIN"/>
    <property type="match status" value="1"/>
</dbReference>
<proteinExistence type="predicted"/>